<dbReference type="GO" id="GO:0005886">
    <property type="term" value="C:plasma membrane"/>
    <property type="evidence" value="ECO:0007669"/>
    <property type="project" value="UniProtKB-SubCell"/>
</dbReference>
<dbReference type="GO" id="GO:0022857">
    <property type="term" value="F:transmembrane transporter activity"/>
    <property type="evidence" value="ECO:0007669"/>
    <property type="project" value="InterPro"/>
</dbReference>
<gene>
    <name evidence="9" type="ORF">BDD16_001615</name>
</gene>
<keyword evidence="4 7" id="KW-0812">Transmembrane</keyword>
<evidence type="ECO:0000256" key="4">
    <source>
        <dbReference type="ARBA" id="ARBA00022692"/>
    </source>
</evidence>
<protein>
    <submittedName>
        <fullName evidence="9">MFS family permease</fullName>
    </submittedName>
</protein>
<keyword evidence="6 7" id="KW-0472">Membrane</keyword>
<dbReference type="InterPro" id="IPR011701">
    <property type="entry name" value="MFS"/>
</dbReference>
<name>A0A7Y9QXV7_9BURK</name>
<evidence type="ECO:0000256" key="5">
    <source>
        <dbReference type="ARBA" id="ARBA00022989"/>
    </source>
</evidence>
<evidence type="ECO:0000313" key="9">
    <source>
        <dbReference type="EMBL" id="NYG32629.1"/>
    </source>
</evidence>
<feature type="transmembrane region" description="Helical" evidence="7">
    <location>
        <begin position="81"/>
        <end position="98"/>
    </location>
</feature>
<feature type="transmembrane region" description="Helical" evidence="7">
    <location>
        <begin position="329"/>
        <end position="353"/>
    </location>
</feature>
<proteinExistence type="predicted"/>
<dbReference type="PROSITE" id="PS50850">
    <property type="entry name" value="MFS"/>
    <property type="match status" value="1"/>
</dbReference>
<reference evidence="9 10" key="1">
    <citation type="submission" date="2020-07" db="EMBL/GenBank/DDBJ databases">
        <title>Genomic Encyclopedia of Archaeal and Bacterial Type Strains, Phase II (KMG-II): from individual species to whole genera.</title>
        <authorList>
            <person name="Goeker M."/>
        </authorList>
    </citation>
    <scope>NUCLEOTIDE SEQUENCE [LARGE SCALE GENOMIC DNA]</scope>
    <source>
        <strain evidence="9 10">DSM 21226</strain>
    </source>
</reference>
<evidence type="ECO:0000256" key="7">
    <source>
        <dbReference type="SAM" id="Phobius"/>
    </source>
</evidence>
<dbReference type="Pfam" id="PF07690">
    <property type="entry name" value="MFS_1"/>
    <property type="match status" value="2"/>
</dbReference>
<keyword evidence="10" id="KW-1185">Reference proteome</keyword>
<keyword evidence="3" id="KW-1003">Cell membrane</keyword>
<keyword evidence="5 7" id="KW-1133">Transmembrane helix</keyword>
<dbReference type="PROSITE" id="PS00216">
    <property type="entry name" value="SUGAR_TRANSPORT_1"/>
    <property type="match status" value="1"/>
</dbReference>
<feature type="transmembrane region" description="Helical" evidence="7">
    <location>
        <begin position="305"/>
        <end position="323"/>
    </location>
</feature>
<organism evidence="9 10">
    <name type="scientific">Sphaerotilus montanus</name>
    <dbReference type="NCBI Taxonomy" id="522889"/>
    <lineage>
        <taxon>Bacteria</taxon>
        <taxon>Pseudomonadati</taxon>
        <taxon>Pseudomonadota</taxon>
        <taxon>Betaproteobacteria</taxon>
        <taxon>Burkholderiales</taxon>
        <taxon>Sphaerotilaceae</taxon>
        <taxon>Sphaerotilus</taxon>
    </lineage>
</organism>
<evidence type="ECO:0000256" key="6">
    <source>
        <dbReference type="ARBA" id="ARBA00023136"/>
    </source>
</evidence>
<evidence type="ECO:0000256" key="3">
    <source>
        <dbReference type="ARBA" id="ARBA00022475"/>
    </source>
</evidence>
<dbReference type="PANTHER" id="PTHR23517:SF3">
    <property type="entry name" value="INTEGRAL MEMBRANE TRANSPORT PROTEIN"/>
    <property type="match status" value="1"/>
</dbReference>
<evidence type="ECO:0000256" key="2">
    <source>
        <dbReference type="ARBA" id="ARBA00022448"/>
    </source>
</evidence>
<dbReference type="EMBL" id="JACCFH010000001">
    <property type="protein sequence ID" value="NYG32629.1"/>
    <property type="molecule type" value="Genomic_DNA"/>
</dbReference>
<dbReference type="Gene3D" id="1.20.1250.20">
    <property type="entry name" value="MFS general substrate transporter like domains"/>
    <property type="match status" value="2"/>
</dbReference>
<sequence length="431" mass="46230">MRFGLRANRAQVSHHLLQVLLVGMTIGMMRNVVPALAESEFGVPRGSFMLLVAFVVAFGFVKGAMNFVAGRLAERIGRRRVLLIGWAVALPIPLLVAWAPSWGWIVAATVLLGVNQGLTWSMTQTAKLDLTRADQRGLVIGLNEFSGYAGVAIAGVLTGYAAVWLGPRQGLLWFGMAVIGLASVLAWWAVVETLPWAHAEVKGHAAAAAVAGLRPRHPSGVSAHPSTRELFALVSWKDRRLAALCQAGLVEKFVDALVWVFWPVYLHQQGVDLPGIGWIVGVYGFTWGGAQFFTGRLSDRIGRHGLNVAGMWLCGAGVALLPMGHSAWWWSTSAAVAGLGMAMLYPNLSAAVADIAHPTWRASAIGLYRFWRDLGYGLGALGLGAAAALGGRIETAFSFVAVAMFLSGGVLWRWGEETHLRLNPAPVVLED</sequence>
<feature type="transmembrane region" description="Helical" evidence="7">
    <location>
        <begin position="396"/>
        <end position="414"/>
    </location>
</feature>
<dbReference type="InterPro" id="IPR005829">
    <property type="entry name" value="Sugar_transporter_CS"/>
</dbReference>
<feature type="transmembrane region" description="Helical" evidence="7">
    <location>
        <begin position="47"/>
        <end position="69"/>
    </location>
</feature>
<dbReference type="Proteomes" id="UP000518288">
    <property type="component" value="Unassembled WGS sequence"/>
</dbReference>
<feature type="domain" description="Major facilitator superfamily (MFS) profile" evidence="8">
    <location>
        <begin position="11"/>
        <end position="419"/>
    </location>
</feature>
<evidence type="ECO:0000256" key="1">
    <source>
        <dbReference type="ARBA" id="ARBA00004651"/>
    </source>
</evidence>
<accession>A0A7Y9QXV7</accession>
<comment type="caution">
    <text evidence="9">The sequence shown here is derived from an EMBL/GenBank/DDBJ whole genome shotgun (WGS) entry which is preliminary data.</text>
</comment>
<feature type="transmembrane region" description="Helical" evidence="7">
    <location>
        <begin position="145"/>
        <end position="165"/>
    </location>
</feature>
<evidence type="ECO:0000259" key="8">
    <source>
        <dbReference type="PROSITE" id="PS50850"/>
    </source>
</evidence>
<feature type="transmembrane region" description="Helical" evidence="7">
    <location>
        <begin position="274"/>
        <end position="293"/>
    </location>
</feature>
<evidence type="ECO:0000313" key="10">
    <source>
        <dbReference type="Proteomes" id="UP000518288"/>
    </source>
</evidence>
<keyword evidence="2" id="KW-0813">Transport</keyword>
<dbReference type="RefSeq" id="WP_179633501.1">
    <property type="nucleotide sequence ID" value="NZ_JACCFH010000001.1"/>
</dbReference>
<feature type="transmembrane region" description="Helical" evidence="7">
    <location>
        <begin position="171"/>
        <end position="190"/>
    </location>
</feature>
<dbReference type="SUPFAM" id="SSF103473">
    <property type="entry name" value="MFS general substrate transporter"/>
    <property type="match status" value="1"/>
</dbReference>
<dbReference type="AlphaFoldDB" id="A0A7Y9QXV7"/>
<comment type="subcellular location">
    <subcellularLocation>
        <location evidence="1">Cell membrane</location>
        <topology evidence="1">Multi-pass membrane protein</topology>
    </subcellularLocation>
</comment>
<feature type="transmembrane region" description="Helical" evidence="7">
    <location>
        <begin position="374"/>
        <end position="390"/>
    </location>
</feature>
<dbReference type="InterPro" id="IPR020846">
    <property type="entry name" value="MFS_dom"/>
</dbReference>
<dbReference type="PANTHER" id="PTHR23517">
    <property type="entry name" value="RESISTANCE PROTEIN MDTM, PUTATIVE-RELATED-RELATED"/>
    <property type="match status" value="1"/>
</dbReference>
<dbReference type="InterPro" id="IPR050171">
    <property type="entry name" value="MFS_Transporters"/>
</dbReference>
<dbReference type="InterPro" id="IPR036259">
    <property type="entry name" value="MFS_trans_sf"/>
</dbReference>